<accession>A0A1J5QVM3</accession>
<proteinExistence type="predicted"/>
<protein>
    <submittedName>
        <fullName evidence="1">Uncharacterized protein</fullName>
    </submittedName>
</protein>
<name>A0A1J5QVM3_9ZZZZ</name>
<reference evidence="1" key="1">
    <citation type="submission" date="2016-10" db="EMBL/GenBank/DDBJ databases">
        <title>Sequence of Gallionella enrichment culture.</title>
        <authorList>
            <person name="Poehlein A."/>
            <person name="Muehling M."/>
            <person name="Daniel R."/>
        </authorList>
    </citation>
    <scope>NUCLEOTIDE SEQUENCE</scope>
</reference>
<dbReference type="PROSITE" id="PS51257">
    <property type="entry name" value="PROKAR_LIPOPROTEIN"/>
    <property type="match status" value="1"/>
</dbReference>
<dbReference type="AlphaFoldDB" id="A0A1J5QVM3"/>
<sequence>MLSILGRRLRLAAVSVGSAAALAGCYVVPAAPPGPPPAVLVRPAPAACWHPGWWGPWGRWHPGHWGACR</sequence>
<organism evidence="1">
    <name type="scientific">mine drainage metagenome</name>
    <dbReference type="NCBI Taxonomy" id="410659"/>
    <lineage>
        <taxon>unclassified sequences</taxon>
        <taxon>metagenomes</taxon>
        <taxon>ecological metagenomes</taxon>
    </lineage>
</organism>
<dbReference type="EMBL" id="MLJW01000665">
    <property type="protein sequence ID" value="OIQ83876.1"/>
    <property type="molecule type" value="Genomic_DNA"/>
</dbReference>
<gene>
    <name evidence="1" type="ORF">GALL_343260</name>
</gene>
<evidence type="ECO:0000313" key="1">
    <source>
        <dbReference type="EMBL" id="OIQ83876.1"/>
    </source>
</evidence>
<comment type="caution">
    <text evidence="1">The sequence shown here is derived from an EMBL/GenBank/DDBJ whole genome shotgun (WGS) entry which is preliminary data.</text>
</comment>